<accession>A0ABU4KBI9</accession>
<dbReference type="PANTHER" id="PTHR30193">
    <property type="entry name" value="ABC TRANSPORTER PERMEASE PROTEIN"/>
    <property type="match status" value="1"/>
</dbReference>
<dbReference type="CDD" id="cd06261">
    <property type="entry name" value="TM_PBP2"/>
    <property type="match status" value="1"/>
</dbReference>
<proteinExistence type="inferred from homology"/>
<evidence type="ECO:0000256" key="6">
    <source>
        <dbReference type="ARBA" id="ARBA00023136"/>
    </source>
</evidence>
<dbReference type="Pfam" id="PF00528">
    <property type="entry name" value="BPD_transp_1"/>
    <property type="match status" value="1"/>
</dbReference>
<dbReference type="Proteomes" id="UP001278571">
    <property type="component" value="Unassembled WGS sequence"/>
</dbReference>
<keyword evidence="3" id="KW-1003">Cell membrane</keyword>
<reference evidence="10 11" key="1">
    <citation type="submission" date="2023-10" db="EMBL/GenBank/DDBJ databases">
        <authorList>
            <person name="Wang X.X."/>
        </authorList>
    </citation>
    <scope>NUCLEOTIDE SEQUENCE [LARGE SCALE GENOMIC DNA]</scope>
    <source>
        <strain evidence="10 11">NBRC 12816</strain>
    </source>
</reference>
<comment type="caution">
    <text evidence="10">The sequence shown here is derived from an EMBL/GenBank/DDBJ whole genome shotgun (WGS) entry which is preliminary data.</text>
</comment>
<dbReference type="SUPFAM" id="SSF161098">
    <property type="entry name" value="MetI-like"/>
    <property type="match status" value="1"/>
</dbReference>
<evidence type="ECO:0000256" key="4">
    <source>
        <dbReference type="ARBA" id="ARBA00022692"/>
    </source>
</evidence>
<evidence type="ECO:0000313" key="10">
    <source>
        <dbReference type="EMBL" id="MDX2295125.1"/>
    </source>
</evidence>
<keyword evidence="6 7" id="KW-0472">Membrane</keyword>
<organism evidence="10 11">
    <name type="scientific">Streptomyces roseolus</name>
    <dbReference type="NCBI Taxonomy" id="67358"/>
    <lineage>
        <taxon>Bacteria</taxon>
        <taxon>Bacillati</taxon>
        <taxon>Actinomycetota</taxon>
        <taxon>Actinomycetes</taxon>
        <taxon>Kitasatosporales</taxon>
        <taxon>Streptomycetaceae</taxon>
        <taxon>Streptomyces</taxon>
    </lineage>
</organism>
<feature type="transmembrane region" description="Helical" evidence="7">
    <location>
        <begin position="269"/>
        <end position="289"/>
    </location>
</feature>
<protein>
    <submittedName>
        <fullName evidence="10">Sugar ABC transporter permease</fullName>
    </submittedName>
</protein>
<evidence type="ECO:0000256" key="5">
    <source>
        <dbReference type="ARBA" id="ARBA00022989"/>
    </source>
</evidence>
<dbReference type="InterPro" id="IPR000515">
    <property type="entry name" value="MetI-like"/>
</dbReference>
<evidence type="ECO:0000256" key="7">
    <source>
        <dbReference type="RuleBase" id="RU363032"/>
    </source>
</evidence>
<evidence type="ECO:0000256" key="8">
    <source>
        <dbReference type="SAM" id="MobiDB-lite"/>
    </source>
</evidence>
<feature type="compositionally biased region" description="Low complexity" evidence="8">
    <location>
        <begin position="1"/>
        <end position="10"/>
    </location>
</feature>
<keyword evidence="11" id="KW-1185">Reference proteome</keyword>
<keyword evidence="2 7" id="KW-0813">Transport</keyword>
<feature type="transmembrane region" description="Helical" evidence="7">
    <location>
        <begin position="124"/>
        <end position="150"/>
    </location>
</feature>
<feature type="compositionally biased region" description="Gly residues" evidence="8">
    <location>
        <begin position="11"/>
        <end position="24"/>
    </location>
</feature>
<name>A0ABU4KBI9_9ACTN</name>
<gene>
    <name evidence="10" type="ORF">R2363_23465</name>
</gene>
<dbReference type="Gene3D" id="1.10.3720.10">
    <property type="entry name" value="MetI-like"/>
    <property type="match status" value="1"/>
</dbReference>
<comment type="subcellular location">
    <subcellularLocation>
        <location evidence="1 7">Cell membrane</location>
        <topology evidence="1 7">Multi-pass membrane protein</topology>
    </subcellularLocation>
</comment>
<dbReference type="EMBL" id="JAWJZF010000434">
    <property type="protein sequence ID" value="MDX2295125.1"/>
    <property type="molecule type" value="Genomic_DNA"/>
</dbReference>
<dbReference type="PROSITE" id="PS50928">
    <property type="entry name" value="ABC_TM1"/>
    <property type="match status" value="1"/>
</dbReference>
<evidence type="ECO:0000256" key="3">
    <source>
        <dbReference type="ARBA" id="ARBA00022475"/>
    </source>
</evidence>
<keyword evidence="4 7" id="KW-0812">Transmembrane</keyword>
<feature type="transmembrane region" description="Helical" evidence="7">
    <location>
        <begin position="162"/>
        <end position="187"/>
    </location>
</feature>
<evidence type="ECO:0000256" key="2">
    <source>
        <dbReference type="ARBA" id="ARBA00022448"/>
    </source>
</evidence>
<dbReference type="InterPro" id="IPR051393">
    <property type="entry name" value="ABC_transporter_permease"/>
</dbReference>
<feature type="transmembrane region" description="Helical" evidence="7">
    <location>
        <begin position="330"/>
        <end position="349"/>
    </location>
</feature>
<comment type="similarity">
    <text evidence="7">Belongs to the binding-protein-dependent transport system permease family.</text>
</comment>
<evidence type="ECO:0000313" key="11">
    <source>
        <dbReference type="Proteomes" id="UP001278571"/>
    </source>
</evidence>
<dbReference type="InterPro" id="IPR035906">
    <property type="entry name" value="MetI-like_sf"/>
</dbReference>
<dbReference type="PANTHER" id="PTHR30193:SF37">
    <property type="entry name" value="INNER MEMBRANE ABC TRANSPORTER PERMEASE PROTEIN YCJO"/>
    <property type="match status" value="1"/>
</dbReference>
<feature type="domain" description="ABC transmembrane type-1" evidence="9">
    <location>
        <begin position="129"/>
        <end position="346"/>
    </location>
</feature>
<feature type="region of interest" description="Disordered" evidence="8">
    <location>
        <begin position="1"/>
        <end position="30"/>
    </location>
</feature>
<keyword evidence="5 7" id="KW-1133">Transmembrane helix</keyword>
<dbReference type="RefSeq" id="WP_319011371.1">
    <property type="nucleotide sequence ID" value="NZ_JAWJZF010000434.1"/>
</dbReference>
<evidence type="ECO:0000259" key="9">
    <source>
        <dbReference type="PROSITE" id="PS50928"/>
    </source>
</evidence>
<sequence length="356" mass="37976">MAEDVTAGADGVAGAGVGSRGSGPEGRRTVSSGTAELVARALPLTGPGAPGRPGAARRERLGRLRSRAAPYVLIAPFFLLFGAFGLFPLAATAWTSLFRVELTAPEAREWVGAHNYARLLTDEFFWNALANTVLIGVLATVPQLLLALGAAHLLDARLRGRLFFRVAALAPYATSVAAATLVFALFYGRDQGMVNWAVGLVGLDPVDWQNGPWASKCAVASIVIWRWTGYNALIYLAAMQTIPPELYEAAALDGASRWRRFWHVTLPGLRPALAFTGLVSVIGAVQLFGEPLLFSSGAGASGGADHQYQTLGLYLYEQGWVNLHLGRAAAIAWAMLLLLVVLFGVVRLVRGKGVRR</sequence>
<evidence type="ECO:0000256" key="1">
    <source>
        <dbReference type="ARBA" id="ARBA00004651"/>
    </source>
</evidence>
<feature type="transmembrane region" description="Helical" evidence="7">
    <location>
        <begin position="68"/>
        <end position="91"/>
    </location>
</feature>